<reference evidence="8 9" key="1">
    <citation type="submission" date="2017-08" db="EMBL/GenBank/DDBJ databases">
        <authorList>
            <person name="de Groot N.N."/>
        </authorList>
    </citation>
    <scope>NUCLEOTIDE SEQUENCE [LARGE SCALE GENOMIC DNA]</scope>
    <source>
        <strain evidence="8 9">USBA 352</strain>
    </source>
</reference>
<keyword evidence="4" id="KW-0472">Membrane</keyword>
<dbReference type="Pfam" id="PF13103">
    <property type="entry name" value="TonB_2"/>
    <property type="match status" value="1"/>
</dbReference>
<dbReference type="OrthoDB" id="8448705at2"/>
<dbReference type="AlphaFoldDB" id="A0A285TYS8"/>
<feature type="compositionally biased region" description="Low complexity" evidence="5">
    <location>
        <begin position="91"/>
        <end position="135"/>
    </location>
</feature>
<keyword evidence="6" id="KW-0732">Signal</keyword>
<dbReference type="GO" id="GO:0055085">
    <property type="term" value="P:transmembrane transport"/>
    <property type="evidence" value="ECO:0007669"/>
    <property type="project" value="InterPro"/>
</dbReference>
<evidence type="ECO:0000313" key="9">
    <source>
        <dbReference type="Proteomes" id="UP000219331"/>
    </source>
</evidence>
<evidence type="ECO:0000313" key="8">
    <source>
        <dbReference type="EMBL" id="SOC27620.1"/>
    </source>
</evidence>
<proteinExistence type="predicted"/>
<dbReference type="InterPro" id="IPR006260">
    <property type="entry name" value="TonB/TolA_C"/>
</dbReference>
<evidence type="ECO:0000256" key="5">
    <source>
        <dbReference type="SAM" id="MobiDB-lite"/>
    </source>
</evidence>
<feature type="region of interest" description="Disordered" evidence="5">
    <location>
        <begin position="59"/>
        <end position="149"/>
    </location>
</feature>
<feature type="domain" description="TonB C-terminal" evidence="7">
    <location>
        <begin position="280"/>
        <end position="369"/>
    </location>
</feature>
<organism evidence="8 9">
    <name type="scientific">Stappia indica</name>
    <dbReference type="NCBI Taxonomy" id="538381"/>
    <lineage>
        <taxon>Bacteria</taxon>
        <taxon>Pseudomonadati</taxon>
        <taxon>Pseudomonadota</taxon>
        <taxon>Alphaproteobacteria</taxon>
        <taxon>Hyphomicrobiales</taxon>
        <taxon>Stappiaceae</taxon>
        <taxon>Stappia</taxon>
    </lineage>
</organism>
<dbReference type="EMBL" id="OBML01000019">
    <property type="protein sequence ID" value="SOC27620.1"/>
    <property type="molecule type" value="Genomic_DNA"/>
</dbReference>
<dbReference type="NCBIfam" id="TIGR01352">
    <property type="entry name" value="tonB_Cterm"/>
    <property type="match status" value="1"/>
</dbReference>
<feature type="compositionally biased region" description="Basic and acidic residues" evidence="5">
    <location>
        <begin position="214"/>
        <end position="243"/>
    </location>
</feature>
<dbReference type="PROSITE" id="PS52015">
    <property type="entry name" value="TONB_CTD"/>
    <property type="match status" value="1"/>
</dbReference>
<feature type="compositionally biased region" description="Polar residues" evidence="5">
    <location>
        <begin position="257"/>
        <end position="272"/>
    </location>
</feature>
<comment type="subcellular location">
    <subcellularLocation>
        <location evidence="1">Membrane</location>
        <topology evidence="1">Single-pass membrane protein</topology>
    </subcellularLocation>
</comment>
<dbReference type="Proteomes" id="UP000219331">
    <property type="component" value="Unassembled WGS sequence"/>
</dbReference>
<evidence type="ECO:0000256" key="3">
    <source>
        <dbReference type="ARBA" id="ARBA00022989"/>
    </source>
</evidence>
<sequence length="369" mass="38176">MKLRPHHVAAALMISTAVHASAVAVIMHESSGIQIEGGGTVLSAELGDAFVDALQAGADGEHTEVTSETSEVVTPIDAPEGEKPVEHATALEESLSEEAAAPDVPHSEAVPPEEVVEAVEPPAEPSPVATETAEPVSQTAETTPAEESVEALPTEMAALAPGIVATAVPTAVEQATEAPEAAPVQASVSPGEAQPVPATERLEATAAVPMPQARPKDLKIAEVRREAPARKADTVKRQKEKAASVRTKKSASGHGGNSNATAKSGGSRNVGQSKEFGNADASNYIGKVITKLRRAKRRGSVGRQRGEAVVAFVVASNGGLAGARLVKSSGNEAIDRAALNTVQRAQPFPPIPPESRRKSWSFTVPIEYE</sequence>
<feature type="signal peptide" evidence="6">
    <location>
        <begin position="1"/>
        <end position="20"/>
    </location>
</feature>
<dbReference type="STRING" id="538381.GCA_001696535_03518"/>
<dbReference type="RefSeq" id="WP_097176703.1">
    <property type="nucleotide sequence ID" value="NZ_OBML01000019.1"/>
</dbReference>
<feature type="chain" id="PRO_5012018406" evidence="6">
    <location>
        <begin position="21"/>
        <end position="369"/>
    </location>
</feature>
<feature type="region of interest" description="Disordered" evidence="5">
    <location>
        <begin position="174"/>
        <end position="277"/>
    </location>
</feature>
<evidence type="ECO:0000256" key="1">
    <source>
        <dbReference type="ARBA" id="ARBA00004167"/>
    </source>
</evidence>
<keyword evidence="9" id="KW-1185">Reference proteome</keyword>
<evidence type="ECO:0000256" key="4">
    <source>
        <dbReference type="ARBA" id="ARBA00023136"/>
    </source>
</evidence>
<accession>A0A285TYS8</accession>
<evidence type="ECO:0000256" key="2">
    <source>
        <dbReference type="ARBA" id="ARBA00022692"/>
    </source>
</evidence>
<name>A0A285TYS8_9HYPH</name>
<keyword evidence="2" id="KW-0812">Transmembrane</keyword>
<dbReference type="GO" id="GO:0016020">
    <property type="term" value="C:membrane"/>
    <property type="evidence" value="ECO:0007669"/>
    <property type="project" value="UniProtKB-SubCell"/>
</dbReference>
<gene>
    <name evidence="8" type="ORF">SAMN05421512_1198</name>
</gene>
<keyword evidence="3" id="KW-1133">Transmembrane helix</keyword>
<dbReference type="Gene3D" id="3.30.1150.10">
    <property type="match status" value="1"/>
</dbReference>
<dbReference type="SUPFAM" id="SSF74653">
    <property type="entry name" value="TolA/TonB C-terminal domain"/>
    <property type="match status" value="1"/>
</dbReference>
<evidence type="ECO:0000259" key="7">
    <source>
        <dbReference type="PROSITE" id="PS52015"/>
    </source>
</evidence>
<evidence type="ECO:0000256" key="6">
    <source>
        <dbReference type="SAM" id="SignalP"/>
    </source>
</evidence>
<dbReference type="InterPro" id="IPR037682">
    <property type="entry name" value="TonB_C"/>
</dbReference>
<feature type="compositionally biased region" description="Basic and acidic residues" evidence="5">
    <location>
        <begin position="80"/>
        <end position="90"/>
    </location>
</feature>
<protein>
    <submittedName>
        <fullName evidence="8">Outer membrane transport energization protein TonB</fullName>
    </submittedName>
</protein>